<reference evidence="1" key="2">
    <citation type="submission" date="2021-03" db="UniProtKB">
        <authorList>
            <consortium name="EnsemblPlants"/>
        </authorList>
    </citation>
    <scope>IDENTIFICATION</scope>
</reference>
<evidence type="ECO:0000313" key="1">
    <source>
        <dbReference type="EnsemblPlants" id="cds.novel_model_5545_5bd9a17a"/>
    </source>
</evidence>
<proteinExistence type="predicted"/>
<dbReference type="Proteomes" id="UP000596661">
    <property type="component" value="Chromosome 6"/>
</dbReference>
<dbReference type="EnsemblPlants" id="novel_model_5545_5bd9a17a">
    <property type="protein sequence ID" value="cds.novel_model_5545_5bd9a17a"/>
    <property type="gene ID" value="novel_gene_2863_5bd9a17a"/>
</dbReference>
<name>A0A803R645_CANSA</name>
<evidence type="ECO:0000313" key="2">
    <source>
        <dbReference type="Proteomes" id="UP000596661"/>
    </source>
</evidence>
<protein>
    <submittedName>
        <fullName evidence="1">Uncharacterized protein</fullName>
    </submittedName>
</protein>
<dbReference type="AlphaFoldDB" id="A0A803R645"/>
<organism evidence="1 2">
    <name type="scientific">Cannabis sativa</name>
    <name type="common">Hemp</name>
    <name type="synonym">Marijuana</name>
    <dbReference type="NCBI Taxonomy" id="3483"/>
    <lineage>
        <taxon>Eukaryota</taxon>
        <taxon>Viridiplantae</taxon>
        <taxon>Streptophyta</taxon>
        <taxon>Embryophyta</taxon>
        <taxon>Tracheophyta</taxon>
        <taxon>Spermatophyta</taxon>
        <taxon>Magnoliopsida</taxon>
        <taxon>eudicotyledons</taxon>
        <taxon>Gunneridae</taxon>
        <taxon>Pentapetalae</taxon>
        <taxon>rosids</taxon>
        <taxon>fabids</taxon>
        <taxon>Rosales</taxon>
        <taxon>Cannabaceae</taxon>
        <taxon>Cannabis</taxon>
    </lineage>
</organism>
<sequence length="64" mass="7792">MSWVTLFTWKKIYFGKDFWKSSQDLLNYVPISLKFLLRKSPYHCNNVDGKKIPYLFMGNYLYML</sequence>
<accession>A0A803R645</accession>
<reference evidence="1" key="1">
    <citation type="submission" date="2018-11" db="EMBL/GenBank/DDBJ databases">
        <authorList>
            <person name="Grassa J C."/>
        </authorList>
    </citation>
    <scope>NUCLEOTIDE SEQUENCE [LARGE SCALE GENOMIC DNA]</scope>
</reference>
<dbReference type="EMBL" id="UZAU01000606">
    <property type="status" value="NOT_ANNOTATED_CDS"/>
    <property type="molecule type" value="Genomic_DNA"/>
</dbReference>
<keyword evidence="2" id="KW-1185">Reference proteome</keyword>
<dbReference type="Gramene" id="novel_model_5545_5bd9a17a">
    <property type="protein sequence ID" value="cds.novel_model_5545_5bd9a17a"/>
    <property type="gene ID" value="novel_gene_2863_5bd9a17a"/>
</dbReference>